<protein>
    <submittedName>
        <fullName evidence="3">Uncharacterized protein</fullName>
    </submittedName>
</protein>
<dbReference type="PATRIC" id="fig|82380.11.peg.2754"/>
<sequence length="268" mass="28564">MDAATDEELRRLRARAYGPAADIQQDPEAVRRLQELEARNRRAPAVHTPTTEPSPSVLRAEEDQATETDPERDQTLSDLGLLPSSPAGTGDDSSAPADRSSHRRTGLWVCAIVAASALAAGITAASTWILPVPVSAGAAQVATLEPDPGLEVPPQWFGAAADAAVFEFYGLTLFESDYAPNVGAFDGEERCFAVVNSDQVPPLEEFDSSSWSFEGQIFSDCSVGAFPATVEVPIDADSPDSLRARYPEGTALQFVLNGDRIGVFLDKT</sequence>
<name>A0A0F0L5R3_9MICO</name>
<dbReference type="RefSeq" id="WP_045280049.1">
    <property type="nucleotide sequence ID" value="NZ_JYIW01000026.1"/>
</dbReference>
<comment type="caution">
    <text evidence="3">The sequence shown here is derived from an EMBL/GenBank/DDBJ whole genome shotgun (WGS) entry which is preliminary data.</text>
</comment>
<dbReference type="EMBL" id="JYIW01000026">
    <property type="protein sequence ID" value="KJL27665.1"/>
    <property type="molecule type" value="Genomic_DNA"/>
</dbReference>
<feature type="compositionally biased region" description="Basic and acidic residues" evidence="1">
    <location>
        <begin position="28"/>
        <end position="40"/>
    </location>
</feature>
<feature type="region of interest" description="Disordered" evidence="1">
    <location>
        <begin position="15"/>
        <end position="100"/>
    </location>
</feature>
<dbReference type="Proteomes" id="UP000033640">
    <property type="component" value="Unassembled WGS sequence"/>
</dbReference>
<evidence type="ECO:0000313" key="3">
    <source>
        <dbReference type="EMBL" id="KJL27665.1"/>
    </source>
</evidence>
<dbReference type="AlphaFoldDB" id="A0A0F0L5R3"/>
<proteinExistence type="predicted"/>
<reference evidence="3 4" key="1">
    <citation type="submission" date="2015-02" db="EMBL/GenBank/DDBJ databases">
        <title>Draft genome sequences of ten Microbacterium spp. with emphasis on heavy metal contaminated environments.</title>
        <authorList>
            <person name="Corretto E."/>
        </authorList>
    </citation>
    <scope>NUCLEOTIDE SEQUENCE [LARGE SCALE GENOMIC DNA]</scope>
    <source>
        <strain evidence="3 4">BEL4b</strain>
    </source>
</reference>
<keyword evidence="2" id="KW-1133">Transmembrane helix</keyword>
<evidence type="ECO:0000313" key="4">
    <source>
        <dbReference type="Proteomes" id="UP000033640"/>
    </source>
</evidence>
<keyword evidence="2" id="KW-0472">Membrane</keyword>
<gene>
    <name evidence="3" type="ORF">RS83_02717</name>
</gene>
<evidence type="ECO:0000256" key="2">
    <source>
        <dbReference type="SAM" id="Phobius"/>
    </source>
</evidence>
<feature type="transmembrane region" description="Helical" evidence="2">
    <location>
        <begin position="107"/>
        <end position="130"/>
    </location>
</feature>
<keyword evidence="2" id="KW-0812">Transmembrane</keyword>
<evidence type="ECO:0000256" key="1">
    <source>
        <dbReference type="SAM" id="MobiDB-lite"/>
    </source>
</evidence>
<accession>A0A0F0L5R3</accession>
<dbReference type="OrthoDB" id="5061092at2"/>
<organism evidence="3 4">
    <name type="scientific">Microbacterium oxydans</name>
    <dbReference type="NCBI Taxonomy" id="82380"/>
    <lineage>
        <taxon>Bacteria</taxon>
        <taxon>Bacillati</taxon>
        <taxon>Actinomycetota</taxon>
        <taxon>Actinomycetes</taxon>
        <taxon>Micrococcales</taxon>
        <taxon>Microbacteriaceae</taxon>
        <taxon>Microbacterium</taxon>
    </lineage>
</organism>